<name>A0A645CZH1_9ZZZZ</name>
<reference evidence="1" key="1">
    <citation type="submission" date="2019-08" db="EMBL/GenBank/DDBJ databases">
        <authorList>
            <person name="Kucharzyk K."/>
            <person name="Murdoch R.W."/>
            <person name="Higgins S."/>
            <person name="Loffler F."/>
        </authorList>
    </citation>
    <scope>NUCLEOTIDE SEQUENCE</scope>
</reference>
<evidence type="ECO:0008006" key="2">
    <source>
        <dbReference type="Google" id="ProtNLM"/>
    </source>
</evidence>
<protein>
    <recommendedName>
        <fullName evidence="2">Cell division protein ZapA</fullName>
    </recommendedName>
</protein>
<comment type="caution">
    <text evidence="1">The sequence shown here is derived from an EMBL/GenBank/DDBJ whole genome shotgun (WGS) entry which is preliminary data.</text>
</comment>
<sequence>MDEAPEIRNLGEGKYSFLVGRQRYTLTTALDEERFVRIVSAIQELVSSFPPTLSQEERLFLALMSFSHELDDIKCRIDSFTETLSESGSDN</sequence>
<proteinExistence type="predicted"/>
<dbReference type="AlphaFoldDB" id="A0A645CZH1"/>
<organism evidence="1">
    <name type="scientific">bioreactor metagenome</name>
    <dbReference type="NCBI Taxonomy" id="1076179"/>
    <lineage>
        <taxon>unclassified sequences</taxon>
        <taxon>metagenomes</taxon>
        <taxon>ecological metagenomes</taxon>
    </lineage>
</organism>
<accession>A0A645CZH1</accession>
<dbReference type="EMBL" id="VSSQ01031475">
    <property type="protein sequence ID" value="MPM82374.1"/>
    <property type="molecule type" value="Genomic_DNA"/>
</dbReference>
<gene>
    <name evidence="1" type="ORF">SDC9_129435</name>
</gene>
<evidence type="ECO:0000313" key="1">
    <source>
        <dbReference type="EMBL" id="MPM82374.1"/>
    </source>
</evidence>